<gene>
    <name evidence="1" type="ORF">M3P21_14655</name>
</gene>
<protein>
    <recommendedName>
        <fullName evidence="3">Lipoprotein</fullName>
    </recommendedName>
</protein>
<evidence type="ECO:0008006" key="3">
    <source>
        <dbReference type="Google" id="ProtNLM"/>
    </source>
</evidence>
<dbReference type="PROSITE" id="PS51257">
    <property type="entry name" value="PROKAR_LIPOPROTEIN"/>
    <property type="match status" value="1"/>
</dbReference>
<dbReference type="RefSeq" id="WP_249710948.1">
    <property type="nucleotide sequence ID" value="NZ_JAMFMB010000018.1"/>
</dbReference>
<comment type="caution">
    <text evidence="1">The sequence shown here is derived from an EMBL/GenBank/DDBJ whole genome shotgun (WGS) entry which is preliminary data.</text>
</comment>
<evidence type="ECO:0000313" key="2">
    <source>
        <dbReference type="Proteomes" id="UP001203880"/>
    </source>
</evidence>
<sequence>MRYLALVPFIALLAGCETPTDIEGVQTYYNGSEVVIDGLQTPTPTDAEHLNAEEGCGGPATFKSSAPAGKGFYRLTFSCD</sequence>
<organism evidence="1 2">
    <name type="scientific">Ruegeria spongiae</name>
    <dbReference type="NCBI Taxonomy" id="2942209"/>
    <lineage>
        <taxon>Bacteria</taxon>
        <taxon>Pseudomonadati</taxon>
        <taxon>Pseudomonadota</taxon>
        <taxon>Alphaproteobacteria</taxon>
        <taxon>Rhodobacterales</taxon>
        <taxon>Roseobacteraceae</taxon>
        <taxon>Ruegeria</taxon>
    </lineage>
</organism>
<evidence type="ECO:0000313" key="1">
    <source>
        <dbReference type="EMBL" id="MCL6284774.1"/>
    </source>
</evidence>
<keyword evidence="2" id="KW-1185">Reference proteome</keyword>
<name>A0ABT0Q4I3_9RHOB</name>
<dbReference type="EMBL" id="JAMFMB010000018">
    <property type="protein sequence ID" value="MCL6284774.1"/>
    <property type="molecule type" value="Genomic_DNA"/>
</dbReference>
<proteinExistence type="predicted"/>
<dbReference type="Proteomes" id="UP001203880">
    <property type="component" value="Unassembled WGS sequence"/>
</dbReference>
<accession>A0ABT0Q4I3</accession>
<reference evidence="1" key="1">
    <citation type="submission" date="2022-05" db="EMBL/GenBank/DDBJ databases">
        <authorList>
            <person name="Park J.-S."/>
        </authorList>
    </citation>
    <scope>NUCLEOTIDE SEQUENCE</scope>
    <source>
        <strain evidence="1">2012CJ41-6</strain>
    </source>
</reference>